<dbReference type="VEuPathDB" id="AmoebaDB:ACA1_008730"/>
<feature type="compositionally biased region" description="Polar residues" evidence="1">
    <location>
        <begin position="69"/>
        <end position="79"/>
    </location>
</feature>
<dbReference type="AlphaFoldDB" id="L8HED6"/>
<dbReference type="KEGG" id="acan:ACA1_008730"/>
<dbReference type="Proteomes" id="UP000011083">
    <property type="component" value="Unassembled WGS sequence"/>
</dbReference>
<dbReference type="GeneID" id="14924080"/>
<gene>
    <name evidence="2" type="ORF">ACA1_008730</name>
</gene>
<dbReference type="EMBL" id="KB007864">
    <property type="protein sequence ID" value="ELR23108.1"/>
    <property type="molecule type" value="Genomic_DNA"/>
</dbReference>
<feature type="compositionally biased region" description="Basic and acidic residues" evidence="1">
    <location>
        <begin position="36"/>
        <end position="61"/>
    </location>
</feature>
<name>L8HED6_ACACF</name>
<reference evidence="2 3" key="1">
    <citation type="journal article" date="2013" name="Genome Biol.">
        <title>Genome of Acanthamoeba castellanii highlights extensive lateral gene transfer and early evolution of tyrosine kinase signaling.</title>
        <authorList>
            <person name="Clarke M."/>
            <person name="Lohan A.J."/>
            <person name="Liu B."/>
            <person name="Lagkouvardos I."/>
            <person name="Roy S."/>
            <person name="Zafar N."/>
            <person name="Bertelli C."/>
            <person name="Schilde C."/>
            <person name="Kianianmomeni A."/>
            <person name="Burglin T.R."/>
            <person name="Frech C."/>
            <person name="Turcotte B."/>
            <person name="Kopec K.O."/>
            <person name="Synnott J.M."/>
            <person name="Choo C."/>
            <person name="Paponov I."/>
            <person name="Finkler A."/>
            <person name="Soon Heng Tan C."/>
            <person name="Hutchins A.P."/>
            <person name="Weinmeier T."/>
            <person name="Rattei T."/>
            <person name="Chu J.S."/>
            <person name="Gimenez G."/>
            <person name="Irimia M."/>
            <person name="Rigden D.J."/>
            <person name="Fitzpatrick D.A."/>
            <person name="Lorenzo-Morales J."/>
            <person name="Bateman A."/>
            <person name="Chiu C.H."/>
            <person name="Tang P."/>
            <person name="Hegemann P."/>
            <person name="Fromm H."/>
            <person name="Raoult D."/>
            <person name="Greub G."/>
            <person name="Miranda-Saavedra D."/>
            <person name="Chen N."/>
            <person name="Nash P."/>
            <person name="Ginger M.L."/>
            <person name="Horn M."/>
            <person name="Schaap P."/>
            <person name="Caler L."/>
            <person name="Loftus B."/>
        </authorList>
    </citation>
    <scope>NUCLEOTIDE SEQUENCE [LARGE SCALE GENOMIC DNA]</scope>
    <source>
        <strain evidence="2 3">Neff</strain>
    </source>
</reference>
<evidence type="ECO:0000313" key="3">
    <source>
        <dbReference type="Proteomes" id="UP000011083"/>
    </source>
</evidence>
<evidence type="ECO:0000313" key="2">
    <source>
        <dbReference type="EMBL" id="ELR23108.1"/>
    </source>
</evidence>
<dbReference type="RefSeq" id="XP_004352636.1">
    <property type="nucleotide sequence ID" value="XM_004352584.1"/>
</dbReference>
<protein>
    <submittedName>
        <fullName evidence="2">Uncharacterized protein</fullName>
    </submittedName>
</protein>
<sequence>MLPKSGTDEALLPMAMGQALVWKQWEDKGTTYHNDAELAQRLQAEQDREDARKRAEARQAAEARSSARGPSTSTSTAVSDAQLARMLQEAERSGAAAPRPAATTLNAQGLTDAEIAAVLQEEEEAMARARLRRNQRTNY</sequence>
<proteinExistence type="predicted"/>
<evidence type="ECO:0000256" key="1">
    <source>
        <dbReference type="SAM" id="MobiDB-lite"/>
    </source>
</evidence>
<organism evidence="2 3">
    <name type="scientific">Acanthamoeba castellanii (strain ATCC 30010 / Neff)</name>
    <dbReference type="NCBI Taxonomy" id="1257118"/>
    <lineage>
        <taxon>Eukaryota</taxon>
        <taxon>Amoebozoa</taxon>
        <taxon>Discosea</taxon>
        <taxon>Longamoebia</taxon>
        <taxon>Centramoebida</taxon>
        <taxon>Acanthamoebidae</taxon>
        <taxon>Acanthamoeba</taxon>
    </lineage>
</organism>
<feature type="region of interest" description="Disordered" evidence="1">
    <location>
        <begin position="36"/>
        <end position="109"/>
    </location>
</feature>
<keyword evidence="3" id="KW-1185">Reference proteome</keyword>
<accession>L8HED6</accession>